<evidence type="ECO:0000256" key="1">
    <source>
        <dbReference type="ARBA" id="ARBA00012493"/>
    </source>
</evidence>
<accession>A0A0K2TRK5</accession>
<dbReference type="InterPro" id="IPR001584">
    <property type="entry name" value="Integrase_cat-core"/>
</dbReference>
<dbReference type="OrthoDB" id="4369127at2759"/>
<protein>
    <recommendedName>
        <fullName evidence="1">RNA-directed DNA polymerase</fullName>
        <ecNumber evidence="1">2.7.7.49</ecNumber>
    </recommendedName>
</protein>
<dbReference type="PANTHER" id="PTHR37984">
    <property type="entry name" value="PROTEIN CBG26694"/>
    <property type="match status" value="1"/>
</dbReference>
<feature type="non-terminal residue" evidence="3">
    <location>
        <position position="198"/>
    </location>
</feature>
<dbReference type="EMBL" id="HACA01011297">
    <property type="protein sequence ID" value="CDW28658.1"/>
    <property type="molecule type" value="Transcribed_RNA"/>
</dbReference>
<dbReference type="Gene3D" id="1.10.340.70">
    <property type="match status" value="1"/>
</dbReference>
<dbReference type="GO" id="GO:0003964">
    <property type="term" value="F:RNA-directed DNA polymerase activity"/>
    <property type="evidence" value="ECO:0007669"/>
    <property type="project" value="UniProtKB-EC"/>
</dbReference>
<dbReference type="PANTHER" id="PTHR37984:SF5">
    <property type="entry name" value="PROTEIN NYNRIN-LIKE"/>
    <property type="match status" value="1"/>
</dbReference>
<feature type="domain" description="Integrase catalytic" evidence="2">
    <location>
        <begin position="40"/>
        <end position="155"/>
    </location>
</feature>
<dbReference type="Gene3D" id="3.30.420.10">
    <property type="entry name" value="Ribonuclease H-like superfamily/Ribonuclease H"/>
    <property type="match status" value="1"/>
</dbReference>
<dbReference type="SUPFAM" id="SSF53098">
    <property type="entry name" value="Ribonuclease H-like"/>
    <property type="match status" value="1"/>
</dbReference>
<reference evidence="3" key="1">
    <citation type="submission" date="2014-05" db="EMBL/GenBank/DDBJ databases">
        <authorList>
            <person name="Chronopoulou M."/>
        </authorList>
    </citation>
    <scope>NUCLEOTIDE SEQUENCE</scope>
    <source>
        <tissue evidence="3">Whole organism</tissue>
    </source>
</reference>
<dbReference type="Pfam" id="PF00665">
    <property type="entry name" value="rve"/>
    <property type="match status" value="1"/>
</dbReference>
<dbReference type="AlphaFoldDB" id="A0A0K2TRK5"/>
<dbReference type="InterPro" id="IPR041588">
    <property type="entry name" value="Integrase_H2C2"/>
</dbReference>
<dbReference type="PROSITE" id="PS50994">
    <property type="entry name" value="INTEGRASE"/>
    <property type="match status" value="1"/>
</dbReference>
<evidence type="ECO:0000313" key="3">
    <source>
        <dbReference type="EMBL" id="CDW28658.1"/>
    </source>
</evidence>
<organism evidence="3">
    <name type="scientific">Lepeophtheirus salmonis</name>
    <name type="common">Salmon louse</name>
    <name type="synonym">Caligus salmonis</name>
    <dbReference type="NCBI Taxonomy" id="72036"/>
    <lineage>
        <taxon>Eukaryota</taxon>
        <taxon>Metazoa</taxon>
        <taxon>Ecdysozoa</taxon>
        <taxon>Arthropoda</taxon>
        <taxon>Crustacea</taxon>
        <taxon>Multicrustacea</taxon>
        <taxon>Hexanauplia</taxon>
        <taxon>Copepoda</taxon>
        <taxon>Siphonostomatoida</taxon>
        <taxon>Caligidae</taxon>
        <taxon>Lepeophtheirus</taxon>
    </lineage>
</organism>
<sequence>MKSVARSVIWWPGFDNDVEDFVSACRTCQENVPAPASQFTPFSPANVWERVHMDYGKIKGKYFLILMDAGSKWIEATYMTNISSEDTLRQLFAWFSRFGFLEKIHSDNGSQFTSDIFKAKMSEWGVAHSFSTPYHPQSNGQSERGVRMIKNGIKKNIRASLEEILFAYRATPLESGSTPAELLGARRIHTRWDGFLLS</sequence>
<dbReference type="InterPro" id="IPR012337">
    <property type="entry name" value="RNaseH-like_sf"/>
</dbReference>
<name>A0A0K2TRK5_LEPSM</name>
<dbReference type="GO" id="GO:0015074">
    <property type="term" value="P:DNA integration"/>
    <property type="evidence" value="ECO:0007669"/>
    <property type="project" value="InterPro"/>
</dbReference>
<evidence type="ECO:0000259" key="2">
    <source>
        <dbReference type="PROSITE" id="PS50994"/>
    </source>
</evidence>
<dbReference type="EC" id="2.7.7.49" evidence="1"/>
<dbReference type="Pfam" id="PF17921">
    <property type="entry name" value="Integrase_H2C2"/>
    <property type="match status" value="1"/>
</dbReference>
<proteinExistence type="predicted"/>
<dbReference type="InterPro" id="IPR036397">
    <property type="entry name" value="RNaseH_sf"/>
</dbReference>
<dbReference type="InterPro" id="IPR050951">
    <property type="entry name" value="Retrovirus_Pol_polyprotein"/>
</dbReference>
<dbReference type="GO" id="GO:0003676">
    <property type="term" value="F:nucleic acid binding"/>
    <property type="evidence" value="ECO:0007669"/>
    <property type="project" value="InterPro"/>
</dbReference>